<feature type="transmembrane region" description="Helical" evidence="1">
    <location>
        <begin position="79"/>
        <end position="99"/>
    </location>
</feature>
<dbReference type="PANTHER" id="PTHR34980">
    <property type="entry name" value="INNER MEMBRANE PROTEIN-RELATED-RELATED"/>
    <property type="match status" value="1"/>
</dbReference>
<evidence type="ECO:0000256" key="1">
    <source>
        <dbReference type="SAM" id="Phobius"/>
    </source>
</evidence>
<evidence type="ECO:0000313" key="2">
    <source>
        <dbReference type="EMBL" id="PWR20702.1"/>
    </source>
</evidence>
<organism evidence="2 3">
    <name type="scientific">Zavarzinia compransoris</name>
    <dbReference type="NCBI Taxonomy" id="1264899"/>
    <lineage>
        <taxon>Bacteria</taxon>
        <taxon>Pseudomonadati</taxon>
        <taxon>Pseudomonadota</taxon>
        <taxon>Alphaproteobacteria</taxon>
        <taxon>Rhodospirillales</taxon>
        <taxon>Zavarziniaceae</taxon>
        <taxon>Zavarzinia</taxon>
    </lineage>
</organism>
<keyword evidence="1" id="KW-0812">Transmembrane</keyword>
<feature type="transmembrane region" description="Helical" evidence="1">
    <location>
        <begin position="51"/>
        <end position="67"/>
    </location>
</feature>
<dbReference type="Pfam" id="PF05656">
    <property type="entry name" value="DUF805"/>
    <property type="match status" value="1"/>
</dbReference>
<accession>A0A317E261</accession>
<dbReference type="GO" id="GO:0005886">
    <property type="term" value="C:plasma membrane"/>
    <property type="evidence" value="ECO:0007669"/>
    <property type="project" value="TreeGrafter"/>
</dbReference>
<dbReference type="AlphaFoldDB" id="A0A317E261"/>
<dbReference type="RefSeq" id="WP_109921346.1">
    <property type="nucleotide sequence ID" value="NZ_QGLF01000003.1"/>
</dbReference>
<keyword evidence="1" id="KW-0472">Membrane</keyword>
<gene>
    <name evidence="2" type="ORF">DKG75_11935</name>
</gene>
<name>A0A317E261_9PROT</name>
<dbReference type="EMBL" id="QGLF01000003">
    <property type="protein sequence ID" value="PWR20702.1"/>
    <property type="molecule type" value="Genomic_DNA"/>
</dbReference>
<reference evidence="3" key="1">
    <citation type="submission" date="2018-05" db="EMBL/GenBank/DDBJ databases">
        <title>Zavarzinia sp. HR-AS.</title>
        <authorList>
            <person name="Lee Y."/>
            <person name="Jeon C.O."/>
        </authorList>
    </citation>
    <scope>NUCLEOTIDE SEQUENCE [LARGE SCALE GENOMIC DNA]</scope>
    <source>
        <strain evidence="3">DSM 1231</strain>
    </source>
</reference>
<dbReference type="PANTHER" id="PTHR34980:SF2">
    <property type="entry name" value="INNER MEMBRANE PROTEIN YHAH-RELATED"/>
    <property type="match status" value="1"/>
</dbReference>
<sequence length="115" mass="12926">MEWYIAVLKKYVDFNGRARRAEYWWFVLFTVIVSLVLGAIDALIFGTSLLGPLYSLAVLLPSLGVLVRRLHDTNRSGWWILISFVPLVGFIVLLVFLVAEGTKGPNNFGNDPKEA</sequence>
<keyword evidence="3" id="KW-1185">Reference proteome</keyword>
<proteinExistence type="predicted"/>
<comment type="caution">
    <text evidence="2">The sequence shown here is derived from an EMBL/GenBank/DDBJ whole genome shotgun (WGS) entry which is preliminary data.</text>
</comment>
<feature type="transmembrane region" description="Helical" evidence="1">
    <location>
        <begin position="23"/>
        <end position="45"/>
    </location>
</feature>
<dbReference type="Proteomes" id="UP000246077">
    <property type="component" value="Unassembled WGS sequence"/>
</dbReference>
<dbReference type="OrthoDB" id="9812349at2"/>
<keyword evidence="1" id="KW-1133">Transmembrane helix</keyword>
<dbReference type="InterPro" id="IPR008523">
    <property type="entry name" value="DUF805"/>
</dbReference>
<protein>
    <submittedName>
        <fullName evidence="2">DUF805 domain-containing protein</fullName>
    </submittedName>
</protein>
<evidence type="ECO:0000313" key="3">
    <source>
        <dbReference type="Proteomes" id="UP000246077"/>
    </source>
</evidence>